<feature type="region of interest" description="Disordered" evidence="1">
    <location>
        <begin position="662"/>
        <end position="1040"/>
    </location>
</feature>
<evidence type="ECO:0000259" key="2">
    <source>
        <dbReference type="PROSITE" id="PS50003"/>
    </source>
</evidence>
<feature type="compositionally biased region" description="Polar residues" evidence="1">
    <location>
        <begin position="727"/>
        <end position="736"/>
    </location>
</feature>
<feature type="compositionally biased region" description="Pro residues" evidence="1">
    <location>
        <begin position="880"/>
        <end position="893"/>
    </location>
</feature>
<evidence type="ECO:0000256" key="1">
    <source>
        <dbReference type="SAM" id="MobiDB-lite"/>
    </source>
</evidence>
<gene>
    <name evidence="3" type="ORF">QBC46DRAFT_17930</name>
</gene>
<dbReference type="InterPro" id="IPR011993">
    <property type="entry name" value="PH-like_dom_sf"/>
</dbReference>
<feature type="region of interest" description="Disordered" evidence="1">
    <location>
        <begin position="1350"/>
        <end position="1464"/>
    </location>
</feature>
<feature type="region of interest" description="Disordered" evidence="1">
    <location>
        <begin position="1159"/>
        <end position="1181"/>
    </location>
</feature>
<dbReference type="PROSITE" id="PS50003">
    <property type="entry name" value="PH_DOMAIN"/>
    <property type="match status" value="1"/>
</dbReference>
<feature type="compositionally biased region" description="Pro residues" evidence="1">
    <location>
        <begin position="811"/>
        <end position="829"/>
    </location>
</feature>
<protein>
    <submittedName>
        <fullName evidence="3">PH domain-containing protein</fullName>
    </submittedName>
</protein>
<feature type="compositionally biased region" description="Polar residues" evidence="1">
    <location>
        <begin position="757"/>
        <end position="776"/>
    </location>
</feature>
<dbReference type="InterPro" id="IPR058155">
    <property type="entry name" value="Skg3/CAF120-like_PH"/>
</dbReference>
<proteinExistence type="predicted"/>
<dbReference type="FunFam" id="2.30.29.30:FF:000203">
    <property type="entry name" value="PH domain-containing protein"/>
    <property type="match status" value="1"/>
</dbReference>
<feature type="region of interest" description="Disordered" evidence="1">
    <location>
        <begin position="1"/>
        <end position="102"/>
    </location>
</feature>
<feature type="region of interest" description="Disordered" evidence="1">
    <location>
        <begin position="499"/>
        <end position="583"/>
    </location>
</feature>
<feature type="compositionally biased region" description="Pro residues" evidence="1">
    <location>
        <begin position="1375"/>
        <end position="1390"/>
    </location>
</feature>
<dbReference type="Proteomes" id="UP001303473">
    <property type="component" value="Unassembled WGS sequence"/>
</dbReference>
<dbReference type="InterPro" id="IPR001849">
    <property type="entry name" value="PH_domain"/>
</dbReference>
<dbReference type="SUPFAM" id="SSF50729">
    <property type="entry name" value="PH domain-like"/>
    <property type="match status" value="1"/>
</dbReference>
<dbReference type="Pfam" id="PF25381">
    <property type="entry name" value="PH_26"/>
    <property type="match status" value="1"/>
</dbReference>
<dbReference type="SMART" id="SM00233">
    <property type="entry name" value="PH"/>
    <property type="match status" value="1"/>
</dbReference>
<feature type="compositionally biased region" description="Low complexity" evidence="1">
    <location>
        <begin position="509"/>
        <end position="522"/>
    </location>
</feature>
<dbReference type="Gene3D" id="2.30.29.30">
    <property type="entry name" value="Pleckstrin-homology domain (PH domain)/Phosphotyrosine-binding domain (PTB)"/>
    <property type="match status" value="1"/>
</dbReference>
<name>A0AAN6N0V2_9PEZI</name>
<keyword evidence="4" id="KW-1185">Reference proteome</keyword>
<feature type="domain" description="PH" evidence="2">
    <location>
        <begin position="135"/>
        <end position="253"/>
    </location>
</feature>
<sequence length="1464" mass="156517">MSQFSATHRDSRTPTPTSSPPNDALPNPHSKPHSGDSSLTHPPQTQPPPQRFTDSRETWPVASPPPSPIRREHDHSPVSLNNSPSASPARAGRKRSNSRPLSMVQTYQPPLMDVNEDTLPELQPIFTFLNSHTNKLYQEGYFLKLDDQDIKGNPNPDRTWTECFAQLVGTVLSLWDAAELDAAGEEGEVLPKFINLTDASIKMIESLPTRSNDEQPLQNILSISTAGRNRYLLHFNSHHSLIQWTAGIRLAMFEHSTLQEAYTGALIAGKGKGLNNINIIMERARVPVQEWVRVRFGAGVPWRRCWCVIEPPNEKEYQKMQKDLKKRSPYDRSHPPILKGEIRFYDSRRDAEKKKKHARPIASITDAYSAYAIYPQSKALIDGSTLLKIEGNIAIHSEPPSATEGFVFIMPEVHPAVSGLEMLLRFMFPTWDTFGLYGRPGRLVASVLDPRSLMFAMPKHKRYGYLEILDVSGLILTDGSAAWTEREWRKKLKGLTGSRMTAMEEGGNSHSRSASRSSKRLSFGPQTATGRPRVGFADDGGSVRSSRSLSLSQHGPRMDSAPPDPNRERAPSAMGVNSRHSRNMSDTQLENAFYAHGMEGNAGAGAGAGAGALPSAMRAPERAKTFATDLASTPERVSSEDERPPVRGMPLNNLDEMQRMQTPEPVNAPPAFAHGAGSRPQQKPYHSPEMRRANSRLSSTTLSQLAKAGGLTPDAFPDDAPERQSGDESTGSTPGQTDPRGPSVQPQASASAVGMNANCNGSREALTSPTNMNPARSSPGLPPPHTGLAQKRSKSPLVGGPPQGQGQYAGIPPPNQRPGPPFMGPPPPNGRGTPPMMSPRGPPPDGRGFPPGPPRDPRMGPMGPPPPPGHPNNYQNYPHRGPPPGLRRTPPPSQGMQRPPHMQGGSPPANRKPLPQRTTSLQRRPEDGVSPPPPQSPASSTGSFTNRVMNGGVPAQSPPFHANPHGPLPGQGIVRQNSERSIAGSLHDDASSTTSPDYASTRESTDTEESAERPRAGVLKTVGASDEAAGTGPKPDEYNIPTINFGPTINYGAKNIPAGKAPQSGGPNAVTQFQRPFSPPVTGRKSPGPAAGYSHFRNNSDDTLRRSIAWQPGTAVGTSPGDHVVSPEEFVQQRAAAAGANPLYSHQRNASANTLTEYRAGIPTSPMKRPGSRGGSHSRHNSAELLQSGRPVTPGGAAALSSGELSSYLSAREQEHVARVTGSPLLALAGNKSQPQPGGGLVGAIDAREREKAQIKQGISGQAVAQAIDQRQREMNQQAQRAAQIAFSQQQAHYAGPQGFAGPQSPMNMGMMGSGAPSTYAPSMMGGGMNMRSQSPGPGMMSAGMNMRSQSPGPGVMSPGMGPPRLGPGFQPAPGYGPPQSRPQMMPPQSPSAQAFAQGGGWAKPHMQNHPGSPQSPAVGQVMGMRPQSPAFQLPPQGQFSPNATPAGPRPGTPGRMHFQGQAF</sequence>
<dbReference type="Pfam" id="PF00169">
    <property type="entry name" value="PH"/>
    <property type="match status" value="1"/>
</dbReference>
<feature type="compositionally biased region" description="Polar residues" evidence="1">
    <location>
        <begin position="1065"/>
        <end position="1075"/>
    </location>
</feature>
<feature type="compositionally biased region" description="Pro residues" evidence="1">
    <location>
        <begin position="836"/>
        <end position="854"/>
    </location>
</feature>
<feature type="region of interest" description="Disordered" evidence="1">
    <location>
        <begin position="1056"/>
        <end position="1095"/>
    </location>
</feature>
<evidence type="ECO:0000313" key="4">
    <source>
        <dbReference type="Proteomes" id="UP001303473"/>
    </source>
</evidence>
<feature type="compositionally biased region" description="Polar residues" evidence="1">
    <location>
        <begin position="991"/>
        <end position="1002"/>
    </location>
</feature>
<feature type="compositionally biased region" description="Polar residues" evidence="1">
    <location>
        <begin position="695"/>
        <end position="704"/>
    </location>
</feature>
<dbReference type="EMBL" id="MU853863">
    <property type="protein sequence ID" value="KAK3937096.1"/>
    <property type="molecule type" value="Genomic_DNA"/>
</dbReference>
<evidence type="ECO:0000313" key="3">
    <source>
        <dbReference type="EMBL" id="KAK3937096.1"/>
    </source>
</evidence>
<organism evidence="3 4">
    <name type="scientific">Diplogelasinospora grovesii</name>
    <dbReference type="NCBI Taxonomy" id="303347"/>
    <lineage>
        <taxon>Eukaryota</taxon>
        <taxon>Fungi</taxon>
        <taxon>Dikarya</taxon>
        <taxon>Ascomycota</taxon>
        <taxon>Pezizomycotina</taxon>
        <taxon>Sordariomycetes</taxon>
        <taxon>Sordariomycetidae</taxon>
        <taxon>Sordariales</taxon>
        <taxon>Diplogelasinosporaceae</taxon>
        <taxon>Diplogelasinospora</taxon>
    </lineage>
</organism>
<feature type="compositionally biased region" description="Low complexity" evidence="1">
    <location>
        <begin position="1351"/>
        <end position="1360"/>
    </location>
</feature>
<feature type="compositionally biased region" description="Low complexity" evidence="1">
    <location>
        <begin position="542"/>
        <end position="552"/>
    </location>
</feature>
<accession>A0AAN6N0V2</accession>
<comment type="caution">
    <text evidence="3">The sequence shown here is derived from an EMBL/GenBank/DDBJ whole genome shotgun (WGS) entry which is preliminary data.</text>
</comment>
<reference evidence="4" key="1">
    <citation type="journal article" date="2023" name="Mol. Phylogenet. Evol.">
        <title>Genome-scale phylogeny and comparative genomics of the fungal order Sordariales.</title>
        <authorList>
            <person name="Hensen N."/>
            <person name="Bonometti L."/>
            <person name="Westerberg I."/>
            <person name="Brannstrom I.O."/>
            <person name="Guillou S."/>
            <person name="Cros-Aarteil S."/>
            <person name="Calhoun S."/>
            <person name="Haridas S."/>
            <person name="Kuo A."/>
            <person name="Mondo S."/>
            <person name="Pangilinan J."/>
            <person name="Riley R."/>
            <person name="LaButti K."/>
            <person name="Andreopoulos B."/>
            <person name="Lipzen A."/>
            <person name="Chen C."/>
            <person name="Yan M."/>
            <person name="Daum C."/>
            <person name="Ng V."/>
            <person name="Clum A."/>
            <person name="Steindorff A."/>
            <person name="Ohm R.A."/>
            <person name="Martin F."/>
            <person name="Silar P."/>
            <person name="Natvig D.O."/>
            <person name="Lalanne C."/>
            <person name="Gautier V."/>
            <person name="Ament-Velasquez S.L."/>
            <person name="Kruys A."/>
            <person name="Hutchinson M.I."/>
            <person name="Powell A.J."/>
            <person name="Barry K."/>
            <person name="Miller A.N."/>
            <person name="Grigoriev I.V."/>
            <person name="Debuchy R."/>
            <person name="Gladieux P."/>
            <person name="Hiltunen Thoren M."/>
            <person name="Johannesson H."/>
        </authorList>
    </citation>
    <scope>NUCLEOTIDE SEQUENCE [LARGE SCALE GENOMIC DNA]</scope>
    <source>
        <strain evidence="4">CBS 340.73</strain>
    </source>
</reference>